<dbReference type="InterPro" id="IPR036188">
    <property type="entry name" value="FAD/NAD-bd_sf"/>
</dbReference>
<organism evidence="3 4">
    <name type="scientific">Maritalea myrionectae</name>
    <dbReference type="NCBI Taxonomy" id="454601"/>
    <lineage>
        <taxon>Bacteria</taxon>
        <taxon>Pseudomonadati</taxon>
        <taxon>Pseudomonadota</taxon>
        <taxon>Alphaproteobacteria</taxon>
        <taxon>Hyphomicrobiales</taxon>
        <taxon>Devosiaceae</taxon>
        <taxon>Maritalea</taxon>
    </lineage>
</organism>
<dbReference type="STRING" id="1122213.GCA_000423365_02531"/>
<dbReference type="InterPro" id="IPR006076">
    <property type="entry name" value="FAD-dep_OxRdtase"/>
</dbReference>
<gene>
    <name evidence="3" type="ORF">MXMO3_02212</name>
</gene>
<dbReference type="PANTHER" id="PTHR13847:SF281">
    <property type="entry name" value="FAD DEPENDENT OXIDOREDUCTASE DOMAIN-CONTAINING PROTEIN"/>
    <property type="match status" value="1"/>
</dbReference>
<dbReference type="SUPFAM" id="SSF51905">
    <property type="entry name" value="FAD/NAD(P)-binding domain"/>
    <property type="match status" value="1"/>
</dbReference>
<dbReference type="RefSeq" id="WP_205468010.1">
    <property type="nucleotide sequence ID" value="NZ_CP021330.1"/>
</dbReference>
<name>A0A2R4MFS6_9HYPH</name>
<proteinExistence type="predicted"/>
<dbReference type="Pfam" id="PF01266">
    <property type="entry name" value="DAO"/>
    <property type="match status" value="1"/>
</dbReference>
<sequence length="434" mass="47555">MIDILTANDVQHTYPLSYYAAQRPHPAPHRPLKGETKADVCVVGGGFTGLSAALHLARSGYDVALLDAHRVGWGASGRNGGQLGSGQRLDQAKLERMLGEQISHQLWGIAEEAKQLVKSLIFDHGINCNYTPGIIEADHKPGFVAESQRYVEKLNRDYGYDQISALDQAALRDHVASDQYYGGSLDKGAGHLDPLAFCFGLADLAHKAGTRIYEQSRVAKIEQGSKVRVHTLDGVVEADHVIMGCNGYIGGLERQVNARVMPINSFIVATEPLGTDRAKSLIPNNEAVADSRFVVNYFRLSPDHRLLFGGGESYSLRFPKDLVEISRKPMLQIFPQLADAKIDYAWGGTLGITMNRLPHFARLGPNIYSAAGFSGHGLGMATMAGKIMADMTQNQSERFDFMSRIPTPKFPGGEMMRGALLSLAMTYYALRDRF</sequence>
<dbReference type="GO" id="GO:0005737">
    <property type="term" value="C:cytoplasm"/>
    <property type="evidence" value="ECO:0007669"/>
    <property type="project" value="TreeGrafter"/>
</dbReference>
<keyword evidence="4" id="KW-1185">Reference proteome</keyword>
<dbReference type="EMBL" id="CP021330">
    <property type="protein sequence ID" value="AVX04729.1"/>
    <property type="molecule type" value="Genomic_DNA"/>
</dbReference>
<feature type="domain" description="FAD dependent oxidoreductase" evidence="2">
    <location>
        <begin position="39"/>
        <end position="391"/>
    </location>
</feature>
<dbReference type="GO" id="GO:0016491">
    <property type="term" value="F:oxidoreductase activity"/>
    <property type="evidence" value="ECO:0007669"/>
    <property type="project" value="UniProtKB-KW"/>
</dbReference>
<dbReference type="AlphaFoldDB" id="A0A2R4MFS6"/>
<dbReference type="PANTHER" id="PTHR13847">
    <property type="entry name" value="SARCOSINE DEHYDROGENASE-RELATED"/>
    <property type="match status" value="1"/>
</dbReference>
<evidence type="ECO:0000313" key="3">
    <source>
        <dbReference type="EMBL" id="AVX04729.1"/>
    </source>
</evidence>
<evidence type="ECO:0000256" key="1">
    <source>
        <dbReference type="ARBA" id="ARBA00023002"/>
    </source>
</evidence>
<dbReference type="Gene3D" id="3.50.50.60">
    <property type="entry name" value="FAD/NAD(P)-binding domain"/>
    <property type="match status" value="1"/>
</dbReference>
<protein>
    <submittedName>
        <fullName evidence="3">Gamma-glutamylputrescine oxidoreductase</fullName>
    </submittedName>
</protein>
<dbReference type="Gene3D" id="3.30.9.10">
    <property type="entry name" value="D-Amino Acid Oxidase, subunit A, domain 2"/>
    <property type="match status" value="1"/>
</dbReference>
<keyword evidence="1" id="KW-0560">Oxidoreductase</keyword>
<accession>A0A2R4MFS6</accession>
<evidence type="ECO:0000259" key="2">
    <source>
        <dbReference type="Pfam" id="PF01266"/>
    </source>
</evidence>
<dbReference type="Proteomes" id="UP000258927">
    <property type="component" value="Chromosome"/>
</dbReference>
<reference evidence="3 4" key="1">
    <citation type="submission" date="2017-05" db="EMBL/GenBank/DDBJ databases">
        <title>Genome Analysis of Maritalea myrionectae HL2708#5.</title>
        <authorList>
            <consortium name="Cotde Inc.-PKNU"/>
            <person name="Jang D."/>
            <person name="Oh H.-M."/>
        </authorList>
    </citation>
    <scope>NUCLEOTIDE SEQUENCE [LARGE SCALE GENOMIC DNA]</scope>
    <source>
        <strain evidence="3 4">HL2708#5</strain>
    </source>
</reference>
<dbReference type="KEGG" id="mmyr:MXMO3_02212"/>
<evidence type="ECO:0000313" key="4">
    <source>
        <dbReference type="Proteomes" id="UP000258927"/>
    </source>
</evidence>